<dbReference type="PANTHER" id="PTHR43081:SF1">
    <property type="entry name" value="ADENYLATE CYCLASE, TERMINAL-DIFFERENTIATION SPECIFIC"/>
    <property type="match status" value="1"/>
</dbReference>
<dbReference type="CDD" id="cd07302">
    <property type="entry name" value="CHD"/>
    <property type="match status" value="1"/>
</dbReference>
<dbReference type="InterPro" id="IPR050697">
    <property type="entry name" value="Adenylyl/Guanylyl_Cyclase_3/4"/>
</dbReference>
<evidence type="ECO:0000313" key="3">
    <source>
        <dbReference type="EMBL" id="GGF66058.1"/>
    </source>
</evidence>
<evidence type="ECO:0000256" key="1">
    <source>
        <dbReference type="SAM" id="Phobius"/>
    </source>
</evidence>
<organism evidence="3 4">
    <name type="scientific">Terasakiella brassicae</name>
    <dbReference type="NCBI Taxonomy" id="1634917"/>
    <lineage>
        <taxon>Bacteria</taxon>
        <taxon>Pseudomonadati</taxon>
        <taxon>Pseudomonadota</taxon>
        <taxon>Alphaproteobacteria</taxon>
        <taxon>Rhodospirillales</taxon>
        <taxon>Terasakiellaceae</taxon>
        <taxon>Terasakiella</taxon>
    </lineage>
</organism>
<dbReference type="PANTHER" id="PTHR43081">
    <property type="entry name" value="ADENYLATE CYCLASE, TERMINAL-DIFFERENTIATION SPECIFIC-RELATED"/>
    <property type="match status" value="1"/>
</dbReference>
<dbReference type="GO" id="GO:0004016">
    <property type="term" value="F:adenylate cyclase activity"/>
    <property type="evidence" value="ECO:0007669"/>
    <property type="project" value="UniProtKB-ARBA"/>
</dbReference>
<keyword evidence="4" id="KW-1185">Reference proteome</keyword>
<dbReference type="Proteomes" id="UP000632498">
    <property type="component" value="Unassembled WGS sequence"/>
</dbReference>
<dbReference type="GO" id="GO:0006171">
    <property type="term" value="P:cAMP biosynthetic process"/>
    <property type="evidence" value="ECO:0007669"/>
    <property type="project" value="TreeGrafter"/>
</dbReference>
<protein>
    <recommendedName>
        <fullName evidence="2">Guanylate cyclase domain-containing protein</fullName>
    </recommendedName>
</protein>
<dbReference type="AlphaFoldDB" id="A0A917C093"/>
<feature type="domain" description="Guanylate cyclase" evidence="2">
    <location>
        <begin position="262"/>
        <end position="382"/>
    </location>
</feature>
<dbReference type="SMART" id="SM00044">
    <property type="entry name" value="CYCc"/>
    <property type="match status" value="1"/>
</dbReference>
<gene>
    <name evidence="3" type="ORF">GCM10011332_20120</name>
</gene>
<dbReference type="SUPFAM" id="SSF55073">
    <property type="entry name" value="Nucleotide cyclase"/>
    <property type="match status" value="1"/>
</dbReference>
<sequence>MSQKDVSFEAPYPLQLRFRKIVLPVLLFLTLVIGFLMSNGSTWLIQKIYLEISENRAGIIDRALQGEDRIAWNDLQVSDNPWDVFKNDKGRHLLDSLRGEVQELGLSHLKIYGQGGLLLYSSEEDRIGEFDLSAGYLSALNGQRNLIEKQGKDGTKLYELYVRVPDNTNNIVMELYEPVNYLDAISMEVIIPATIVPVAVLILLGFGMNTLVGRAQKDINYRTDLLGEFRMRLQELLSDEAVHTLRAATGKGALTSKRVRATILFSDIRGFTDFCENETPERVVEFLNQSLGLVIDAVRQQGGDVDKMIGDAVLAHFQGDDAADRALKAAQEALRQIKNAKLAKQTGIGIYSGDVVIGTIGAANRKDFTVIGDSVNVASRLCSAAKGGEIVIDQKSLASCDFKGTSHLETINVKGRKDPLNIARL</sequence>
<dbReference type="RefSeq" id="WP_188664431.1">
    <property type="nucleotide sequence ID" value="NZ_BMHV01000013.1"/>
</dbReference>
<evidence type="ECO:0000259" key="2">
    <source>
        <dbReference type="PROSITE" id="PS50125"/>
    </source>
</evidence>
<dbReference type="InterPro" id="IPR029787">
    <property type="entry name" value="Nucleotide_cyclase"/>
</dbReference>
<evidence type="ECO:0000313" key="4">
    <source>
        <dbReference type="Proteomes" id="UP000632498"/>
    </source>
</evidence>
<keyword evidence="1" id="KW-0472">Membrane</keyword>
<dbReference type="PROSITE" id="PS50125">
    <property type="entry name" value="GUANYLATE_CYCLASE_2"/>
    <property type="match status" value="1"/>
</dbReference>
<comment type="caution">
    <text evidence="3">The sequence shown here is derived from an EMBL/GenBank/DDBJ whole genome shotgun (WGS) entry which is preliminary data.</text>
</comment>
<name>A0A917C093_9PROT</name>
<dbReference type="Pfam" id="PF00211">
    <property type="entry name" value="Guanylate_cyc"/>
    <property type="match status" value="1"/>
</dbReference>
<dbReference type="Gene3D" id="3.30.70.1230">
    <property type="entry name" value="Nucleotide cyclase"/>
    <property type="match status" value="1"/>
</dbReference>
<accession>A0A917C093</accession>
<feature type="transmembrane region" description="Helical" evidence="1">
    <location>
        <begin position="21"/>
        <end position="45"/>
    </location>
</feature>
<reference evidence="3" key="1">
    <citation type="journal article" date="2014" name="Int. J. Syst. Evol. Microbiol.">
        <title>Complete genome sequence of Corynebacterium casei LMG S-19264T (=DSM 44701T), isolated from a smear-ripened cheese.</title>
        <authorList>
            <consortium name="US DOE Joint Genome Institute (JGI-PGF)"/>
            <person name="Walter F."/>
            <person name="Albersmeier A."/>
            <person name="Kalinowski J."/>
            <person name="Ruckert C."/>
        </authorList>
    </citation>
    <scope>NUCLEOTIDE SEQUENCE</scope>
    <source>
        <strain evidence="3">CGMCC 1.15254</strain>
    </source>
</reference>
<keyword evidence="1" id="KW-0812">Transmembrane</keyword>
<proteinExistence type="predicted"/>
<reference evidence="3" key="2">
    <citation type="submission" date="2020-09" db="EMBL/GenBank/DDBJ databases">
        <authorList>
            <person name="Sun Q."/>
            <person name="Zhou Y."/>
        </authorList>
    </citation>
    <scope>NUCLEOTIDE SEQUENCE</scope>
    <source>
        <strain evidence="3">CGMCC 1.15254</strain>
    </source>
</reference>
<keyword evidence="1" id="KW-1133">Transmembrane helix</keyword>
<feature type="transmembrane region" description="Helical" evidence="1">
    <location>
        <begin position="189"/>
        <end position="212"/>
    </location>
</feature>
<dbReference type="GO" id="GO:0035556">
    <property type="term" value="P:intracellular signal transduction"/>
    <property type="evidence" value="ECO:0007669"/>
    <property type="project" value="InterPro"/>
</dbReference>
<dbReference type="EMBL" id="BMHV01000013">
    <property type="protein sequence ID" value="GGF66058.1"/>
    <property type="molecule type" value="Genomic_DNA"/>
</dbReference>
<dbReference type="InterPro" id="IPR001054">
    <property type="entry name" value="A/G_cyclase"/>
</dbReference>